<keyword evidence="1" id="KW-1133">Transmembrane helix</keyword>
<evidence type="ECO:0000313" key="3">
    <source>
        <dbReference type="Proteomes" id="UP000054477"/>
    </source>
</evidence>
<feature type="transmembrane region" description="Helical" evidence="1">
    <location>
        <begin position="20"/>
        <end position="41"/>
    </location>
</feature>
<keyword evidence="1" id="KW-0812">Transmembrane</keyword>
<proteinExistence type="predicted"/>
<evidence type="ECO:0000313" key="2">
    <source>
        <dbReference type="EMBL" id="KIK01525.1"/>
    </source>
</evidence>
<keyword evidence="1" id="KW-0472">Membrane</keyword>
<sequence>MVAKYCSKASSSFHLSGLSAASMSLAIIVVFLFFTLAGYFVKFDVTKGWSSSNGRLDSNYESESPSSSISARVLHGSLDNFEDETVLTRTFFSFVVACFDFSG</sequence>
<keyword evidence="3" id="KW-1185">Reference proteome</keyword>
<organism evidence="2 3">
    <name type="scientific">Laccaria amethystina LaAM-08-1</name>
    <dbReference type="NCBI Taxonomy" id="1095629"/>
    <lineage>
        <taxon>Eukaryota</taxon>
        <taxon>Fungi</taxon>
        <taxon>Dikarya</taxon>
        <taxon>Basidiomycota</taxon>
        <taxon>Agaricomycotina</taxon>
        <taxon>Agaricomycetes</taxon>
        <taxon>Agaricomycetidae</taxon>
        <taxon>Agaricales</taxon>
        <taxon>Agaricineae</taxon>
        <taxon>Hydnangiaceae</taxon>
        <taxon>Laccaria</taxon>
    </lineage>
</organism>
<dbReference type="EMBL" id="KN838605">
    <property type="protein sequence ID" value="KIK01525.1"/>
    <property type="molecule type" value="Genomic_DNA"/>
</dbReference>
<protein>
    <submittedName>
        <fullName evidence="2">Uncharacterized protein</fullName>
    </submittedName>
</protein>
<reference evidence="2 3" key="1">
    <citation type="submission" date="2014-04" db="EMBL/GenBank/DDBJ databases">
        <authorList>
            <consortium name="DOE Joint Genome Institute"/>
            <person name="Kuo A."/>
            <person name="Kohler A."/>
            <person name="Nagy L.G."/>
            <person name="Floudas D."/>
            <person name="Copeland A."/>
            <person name="Barry K.W."/>
            <person name="Cichocki N."/>
            <person name="Veneault-Fourrey C."/>
            <person name="LaButti K."/>
            <person name="Lindquist E.A."/>
            <person name="Lipzen A."/>
            <person name="Lundell T."/>
            <person name="Morin E."/>
            <person name="Murat C."/>
            <person name="Sun H."/>
            <person name="Tunlid A."/>
            <person name="Henrissat B."/>
            <person name="Grigoriev I.V."/>
            <person name="Hibbett D.S."/>
            <person name="Martin F."/>
            <person name="Nordberg H.P."/>
            <person name="Cantor M.N."/>
            <person name="Hua S.X."/>
        </authorList>
    </citation>
    <scope>NUCLEOTIDE SEQUENCE [LARGE SCALE GENOMIC DNA]</scope>
    <source>
        <strain evidence="2 3">LaAM-08-1</strain>
    </source>
</reference>
<accession>A0A0C9WS44</accession>
<dbReference type="HOGENOM" id="CLU_2264212_0_0_1"/>
<dbReference type="AlphaFoldDB" id="A0A0C9WS44"/>
<name>A0A0C9WS44_9AGAR</name>
<reference evidence="3" key="2">
    <citation type="submission" date="2015-01" db="EMBL/GenBank/DDBJ databases">
        <title>Evolutionary Origins and Diversification of the Mycorrhizal Mutualists.</title>
        <authorList>
            <consortium name="DOE Joint Genome Institute"/>
            <consortium name="Mycorrhizal Genomics Consortium"/>
            <person name="Kohler A."/>
            <person name="Kuo A."/>
            <person name="Nagy L.G."/>
            <person name="Floudas D."/>
            <person name="Copeland A."/>
            <person name="Barry K.W."/>
            <person name="Cichocki N."/>
            <person name="Veneault-Fourrey C."/>
            <person name="LaButti K."/>
            <person name="Lindquist E.A."/>
            <person name="Lipzen A."/>
            <person name="Lundell T."/>
            <person name="Morin E."/>
            <person name="Murat C."/>
            <person name="Riley R."/>
            <person name="Ohm R."/>
            <person name="Sun H."/>
            <person name="Tunlid A."/>
            <person name="Henrissat B."/>
            <person name="Grigoriev I.V."/>
            <person name="Hibbett D.S."/>
            <person name="Martin F."/>
        </authorList>
    </citation>
    <scope>NUCLEOTIDE SEQUENCE [LARGE SCALE GENOMIC DNA]</scope>
    <source>
        <strain evidence="3">LaAM-08-1</strain>
    </source>
</reference>
<gene>
    <name evidence="2" type="ORF">K443DRAFT_678297</name>
</gene>
<evidence type="ECO:0000256" key="1">
    <source>
        <dbReference type="SAM" id="Phobius"/>
    </source>
</evidence>
<dbReference type="Proteomes" id="UP000054477">
    <property type="component" value="Unassembled WGS sequence"/>
</dbReference>